<evidence type="ECO:0000313" key="8">
    <source>
        <dbReference type="Proteomes" id="UP000076296"/>
    </source>
</evidence>
<reference evidence="7 11" key="5">
    <citation type="submission" date="2018-12" db="EMBL/GenBank/DDBJ databases">
        <title>Draft Genome Sequences Human Pathogenic Acinetobacter baumannii Strains.</title>
        <authorList>
            <person name="Madhi M."/>
            <person name="Ronco T."/>
            <person name="Olsen R.H."/>
            <person name="Hassani A."/>
        </authorList>
    </citation>
    <scope>NUCLEOTIDE SEQUENCE [LARGE SCALE GENOMIC DNA]</scope>
    <source>
        <strain evidence="7 11">AB3</strain>
    </source>
</reference>
<evidence type="ECO:0000313" key="7">
    <source>
        <dbReference type="EMBL" id="RTQ76295.1"/>
    </source>
</evidence>
<dbReference type="Proteomes" id="UP000223291">
    <property type="component" value="Unassembled WGS sequence"/>
</dbReference>
<evidence type="ECO:0008006" key="14">
    <source>
        <dbReference type="Google" id="ProtNLM"/>
    </source>
</evidence>
<reference evidence="5 10" key="4">
    <citation type="submission" date="2017-09" db="EMBL/GenBank/DDBJ databases">
        <title>Draft genome of Acinetobacter baumannii strain I43, a mercury resistant bacteria.</title>
        <authorList>
            <person name="Siqueira K.A."/>
            <person name="Mello I.S."/>
            <person name="Mendes T.A."/>
            <person name="Soares M.A."/>
        </authorList>
    </citation>
    <scope>NUCLEOTIDE SEQUENCE [LARGE SCALE GENOMIC DNA]</scope>
    <source>
        <strain evidence="5 10">I43</strain>
    </source>
</reference>
<dbReference type="EMBL" id="RXLU01000071">
    <property type="protein sequence ID" value="RTQ76295.1"/>
    <property type="molecule type" value="Genomic_DNA"/>
</dbReference>
<geneLocation type="plasmid" evidence="6 13">
    <name>p1KSK6</name>
</geneLocation>
<dbReference type="Proteomes" id="UP000268239">
    <property type="component" value="Unassembled WGS sequence"/>
</dbReference>
<dbReference type="PATRIC" id="fig|470.1369.peg.3727"/>
<dbReference type="AlphaFoldDB" id="A0A090BEI6"/>
<evidence type="ECO:0000313" key="2">
    <source>
        <dbReference type="EMBL" id="KZA11713.1"/>
    </source>
</evidence>
<evidence type="ECO:0000313" key="12">
    <source>
        <dbReference type="Proteomes" id="UP000470018"/>
    </source>
</evidence>
<evidence type="ECO:0000313" key="6">
    <source>
        <dbReference type="EMBL" id="QTK45530.1"/>
    </source>
</evidence>
<keyword evidence="1" id="KW-0614">Plasmid</keyword>
<evidence type="ECO:0000313" key="5">
    <source>
        <dbReference type="EMBL" id="PHQ01214.1"/>
    </source>
</evidence>
<dbReference type="RefSeq" id="WP_000271057.1">
    <property type="nucleotide sequence ID" value="NZ_AP014650.1"/>
</dbReference>
<dbReference type="Proteomes" id="UP000076296">
    <property type="component" value="Unassembled WGS sequence"/>
</dbReference>
<reference evidence="6" key="7">
    <citation type="submission" date="2021-03" db="EMBL/GenBank/DDBJ databases">
        <title>Complete genome sequencing of Acinetobacter baumannii.</title>
        <authorList>
            <person name="Yadav B."/>
            <person name="Makwana N."/>
            <person name="Kharat A.S."/>
            <person name="Veeraraghavan B."/>
            <person name="Vijayakumar S."/>
            <person name="Priya M."/>
        </authorList>
    </citation>
    <scope>NUCLEOTIDE SEQUENCE</scope>
    <source>
        <strain evidence="6">KSK6</strain>
        <plasmid evidence="6">p1KSK6</plasmid>
    </source>
</reference>
<evidence type="ECO:0000313" key="9">
    <source>
        <dbReference type="Proteomes" id="UP000197394"/>
    </source>
</evidence>
<organism evidence="3 12">
    <name type="scientific">Acinetobacter baumannii</name>
    <dbReference type="NCBI Taxonomy" id="470"/>
    <lineage>
        <taxon>Bacteria</taxon>
        <taxon>Pseudomonadati</taxon>
        <taxon>Pseudomonadota</taxon>
        <taxon>Gammaproteobacteria</taxon>
        <taxon>Moraxellales</taxon>
        <taxon>Moraxellaceae</taxon>
        <taxon>Acinetobacter</taxon>
        <taxon>Acinetobacter calcoaceticus/baumannii complex</taxon>
    </lineage>
</organism>
<proteinExistence type="predicted"/>
<dbReference type="Proteomes" id="UP000197394">
    <property type="component" value="Unassembled WGS sequence"/>
</dbReference>
<evidence type="ECO:0000313" key="3">
    <source>
        <dbReference type="EMBL" id="NDW42165.1"/>
    </source>
</evidence>
<dbReference type="Proteomes" id="UP000664966">
    <property type="component" value="Plasmid p1KSK6"/>
</dbReference>
<dbReference type="EMBL" id="NGKM01000014">
    <property type="protein sequence ID" value="OWK66066.1"/>
    <property type="molecule type" value="Genomic_DNA"/>
</dbReference>
<dbReference type="EMBL" id="CP072271">
    <property type="protein sequence ID" value="QTK45530.1"/>
    <property type="molecule type" value="Genomic_DNA"/>
</dbReference>
<geneLocation type="plasmid" evidence="1">
    <name>pD4</name>
</geneLocation>
<dbReference type="EMBL" id="NXDV01000022">
    <property type="protein sequence ID" value="PHQ01214.1"/>
    <property type="molecule type" value="Genomic_DNA"/>
</dbReference>
<evidence type="ECO:0000313" key="1">
    <source>
        <dbReference type="EMBL" id="ALG88255.1"/>
    </source>
</evidence>
<evidence type="ECO:0000313" key="11">
    <source>
        <dbReference type="Proteomes" id="UP000268239"/>
    </source>
</evidence>
<dbReference type="Pfam" id="PF19570">
    <property type="entry name" value="DUF6088"/>
    <property type="match status" value="1"/>
</dbReference>
<evidence type="ECO:0000313" key="13">
    <source>
        <dbReference type="Proteomes" id="UP000664966"/>
    </source>
</evidence>
<evidence type="ECO:0000313" key="10">
    <source>
        <dbReference type="Proteomes" id="UP000223291"/>
    </source>
</evidence>
<dbReference type="Proteomes" id="UP000470018">
    <property type="component" value="Unassembled WGS sequence"/>
</dbReference>
<protein>
    <recommendedName>
        <fullName evidence="14">Type IV toxin-antitoxin system AbiEi family antitoxin domain-containing protein</fullName>
    </recommendedName>
</protein>
<reference evidence="4 9" key="3">
    <citation type="submission" date="2017-05" db="EMBL/GenBank/DDBJ databases">
        <title>Draft genome sequence of MDR A. baumannii AB360.</title>
        <authorList>
            <person name="Wareham D.W."/>
            <person name="Bean D.C."/>
        </authorList>
    </citation>
    <scope>NUCLEOTIDE SEQUENCE [LARGE SCALE GENOMIC DNA]</scope>
    <source>
        <strain evidence="4 9">AB360</strain>
    </source>
</reference>
<evidence type="ECO:0000313" key="4">
    <source>
        <dbReference type="EMBL" id="OWK66066.1"/>
    </source>
</evidence>
<dbReference type="InterPro" id="IPR045738">
    <property type="entry name" value="DUF6088"/>
</dbReference>
<reference evidence="1" key="1">
    <citation type="submission" date="2015-09" db="EMBL/GenBank/DDBJ databases">
        <title>Conjugative plasmids carrying the sulphonamide resistance gene sul2.</title>
        <authorList>
            <person name="Hamidian M."/>
            <person name="Holt K.E."/>
            <person name="Pickard D."/>
            <person name="Hall R.M."/>
        </authorList>
    </citation>
    <scope>NUCLEOTIDE SEQUENCE</scope>
    <source>
        <strain evidence="1">D4</strain>
        <plasmid evidence="1">pD4</plasmid>
    </source>
</reference>
<accession>A0A090BEI6</accession>
<reference evidence="2 8" key="2">
    <citation type="submission" date="2016-01" db="EMBL/GenBank/DDBJ databases">
        <title>Draft sequences of Acinetobacter baumannii isolates from wounded military personnel.</title>
        <authorList>
            <person name="Arivett B.A."/>
            <person name="Fiester S.E."/>
            <person name="Ream D.C."/>
            <person name="Actis L.A."/>
        </authorList>
    </citation>
    <scope>NUCLEOTIDE SEQUENCE [LARGE SCALE GENOMIC DNA]</scope>
    <source>
        <strain evidence="2 8">AB2828</strain>
    </source>
</reference>
<dbReference type="EMBL" id="KT779035">
    <property type="protein sequence ID" value="ALG88255.1"/>
    <property type="molecule type" value="Genomic_DNA"/>
</dbReference>
<sequence>MYALAQEEKFENSSVAENVRHKIKKFPRGRVFSIENIPETYGNKEAIQRNLSRLAQKGEIYRIRNGIYYKPLRNKFLKGRIVPPNVDEALKVISKKYNEKIQLHGGAAANKLGLSTQVPTIYVYYTSGVTRELEIAGIHVKLIHTNNEALIKYAGTNIGLAIAALQYLGKELVSEEVILKIRENLTDKEFQKLMKAHIADWMHKTLIKYSDINNAC</sequence>
<name>A0A090BEI6_ACIBA</name>
<dbReference type="EMBL" id="JAAGTY010000015">
    <property type="protein sequence ID" value="NDW42165.1"/>
    <property type="molecule type" value="Genomic_DNA"/>
</dbReference>
<gene>
    <name evidence="4" type="ORF">CBE85_13775</name>
    <name evidence="5" type="ORF">CPI82_18415</name>
    <name evidence="7" type="ORF">EJ062_12480</name>
    <name evidence="3" type="ORF">G3N53_13895</name>
    <name evidence="6" type="ORF">J6E47_20335</name>
    <name evidence="2" type="ORF">LV35_03622</name>
</gene>
<dbReference type="EMBL" id="LRDT01000048">
    <property type="protein sequence ID" value="KZA11713.1"/>
    <property type="molecule type" value="Genomic_DNA"/>
</dbReference>
<reference evidence="3 12" key="6">
    <citation type="submission" date="2020-02" db="EMBL/GenBank/DDBJ databases">
        <title>Whole genome shot-gun sequencing of clinical Carbapenem resistant A. baumannii.</title>
        <authorList>
            <person name="Veeraraghavan B."/>
            <person name="Mathur P."/>
            <person name="Vijayakumar S."/>
            <person name="Vasudevan K."/>
            <person name="Lincy M."/>
            <person name="Kirubananthan A."/>
        </authorList>
    </citation>
    <scope>NUCLEOTIDE SEQUENCE [LARGE SCALE GENOMIC DNA]</scope>
    <source>
        <strain evidence="3 12">SP816</strain>
    </source>
</reference>